<dbReference type="PANTHER" id="PTHR46182">
    <property type="entry name" value="FI19480P1"/>
    <property type="match status" value="1"/>
</dbReference>
<dbReference type="RefSeq" id="WP_149838061.1">
    <property type="nucleotide sequence ID" value="NZ_VUOC01000002.1"/>
</dbReference>
<dbReference type="Proteomes" id="UP000324611">
    <property type="component" value="Unassembled WGS sequence"/>
</dbReference>
<sequence length="463" mass="49565">MCKSLFGILFLLLSFTAFSQTNLQVKKDTITVQKGELVIENKTSDTLGYLYNTGNGRTAFKRLQLVNLGDTALAIVGQDTITYKSASIGKSVQFKVGEGTGTPVAGDTSYTNNGFRLGNVKVWRNGLFQYRDLNDGVMMDSLSGKIRFYPALAQGDRVYIESLYGVSLSFQLSEPIPVVTVRDTAITLPNSGLVLTPGIDTHGATINSYQWMQLSGPSSSTITNATTATCTITGLVSGTYAYRLTVTTTGGKQASDDFTVQVNTAAEAMVLRVNFSNTPAPAVPGWFNVYGPVNGNHITATDPVTGWTVDNGGAGPEYWTGFGTGTNANSNDTDGAVTGDNSGIVPDIVLQSFWFNYSKKYDSLSNLIISGLDAQKSYKVKLVASRKSGVTGPRYGVWRINGGQELLQSAIDNVTQQMVVGNVIPDAEGKIKIAMYSPVDSATYGDFSYLNALIIEQEAADVP</sequence>
<protein>
    <recommendedName>
        <fullName evidence="4">PKD domain-containing protein</fullName>
    </recommendedName>
</protein>
<evidence type="ECO:0008006" key="4">
    <source>
        <dbReference type="Google" id="ProtNLM"/>
    </source>
</evidence>
<dbReference type="GO" id="GO:0031410">
    <property type="term" value="C:cytoplasmic vesicle"/>
    <property type="evidence" value="ECO:0007669"/>
    <property type="project" value="TreeGrafter"/>
</dbReference>
<evidence type="ECO:0000313" key="2">
    <source>
        <dbReference type="EMBL" id="KAA2243186.1"/>
    </source>
</evidence>
<dbReference type="Pfam" id="PF22352">
    <property type="entry name" value="K319L-like_PKD"/>
    <property type="match status" value="1"/>
</dbReference>
<keyword evidence="3" id="KW-1185">Reference proteome</keyword>
<dbReference type="InterPro" id="IPR013783">
    <property type="entry name" value="Ig-like_fold"/>
</dbReference>
<organism evidence="2 3">
    <name type="scientific">Chitinophaga agrisoli</name>
    <dbReference type="NCBI Taxonomy" id="2607653"/>
    <lineage>
        <taxon>Bacteria</taxon>
        <taxon>Pseudomonadati</taxon>
        <taxon>Bacteroidota</taxon>
        <taxon>Chitinophagia</taxon>
        <taxon>Chitinophagales</taxon>
        <taxon>Chitinophagaceae</taxon>
        <taxon>Chitinophaga</taxon>
    </lineage>
</organism>
<name>A0A5B2VYD7_9BACT</name>
<reference evidence="2 3" key="2">
    <citation type="submission" date="2019-09" db="EMBL/GenBank/DDBJ databases">
        <authorList>
            <person name="Jin C."/>
        </authorList>
    </citation>
    <scope>NUCLEOTIDE SEQUENCE [LARGE SCALE GENOMIC DNA]</scope>
    <source>
        <strain evidence="2 3">BN140078</strain>
    </source>
</reference>
<dbReference type="GO" id="GO:0016020">
    <property type="term" value="C:membrane"/>
    <property type="evidence" value="ECO:0007669"/>
    <property type="project" value="TreeGrafter"/>
</dbReference>
<gene>
    <name evidence="2" type="ORF">F0L74_11770</name>
</gene>
<evidence type="ECO:0000256" key="1">
    <source>
        <dbReference type="SAM" id="SignalP"/>
    </source>
</evidence>
<comment type="caution">
    <text evidence="2">The sequence shown here is derived from an EMBL/GenBank/DDBJ whole genome shotgun (WGS) entry which is preliminary data.</text>
</comment>
<dbReference type="PANTHER" id="PTHR46182:SF2">
    <property type="entry name" value="FI19480P1"/>
    <property type="match status" value="1"/>
</dbReference>
<dbReference type="EMBL" id="VUOC01000002">
    <property type="protein sequence ID" value="KAA2243186.1"/>
    <property type="molecule type" value="Genomic_DNA"/>
</dbReference>
<reference evidence="2 3" key="1">
    <citation type="submission" date="2019-09" db="EMBL/GenBank/DDBJ databases">
        <title>Chitinophaga ginsengihumi sp. nov., isolated from soil of ginseng rhizosphere.</title>
        <authorList>
            <person name="Lee J."/>
        </authorList>
    </citation>
    <scope>NUCLEOTIDE SEQUENCE [LARGE SCALE GENOMIC DNA]</scope>
    <source>
        <strain evidence="2 3">BN140078</strain>
    </source>
</reference>
<dbReference type="AlphaFoldDB" id="A0A5B2VYD7"/>
<feature type="signal peptide" evidence="1">
    <location>
        <begin position="1"/>
        <end position="19"/>
    </location>
</feature>
<proteinExistence type="predicted"/>
<dbReference type="Gene3D" id="2.60.40.10">
    <property type="entry name" value="Immunoglobulins"/>
    <property type="match status" value="1"/>
</dbReference>
<dbReference type="InterPro" id="IPR029865">
    <property type="entry name" value="KIAA0319-like"/>
</dbReference>
<keyword evidence="1" id="KW-0732">Signal</keyword>
<evidence type="ECO:0000313" key="3">
    <source>
        <dbReference type="Proteomes" id="UP000324611"/>
    </source>
</evidence>
<accession>A0A5B2VYD7</accession>
<feature type="chain" id="PRO_5022932716" description="PKD domain-containing protein" evidence="1">
    <location>
        <begin position="20"/>
        <end position="463"/>
    </location>
</feature>